<protein>
    <submittedName>
        <fullName evidence="1">Uncharacterized protein</fullName>
    </submittedName>
</protein>
<dbReference type="Proteomes" id="UP000215616">
    <property type="component" value="Unassembled WGS sequence"/>
</dbReference>
<gene>
    <name evidence="1" type="ORF">B7Z12_19935</name>
</gene>
<reference evidence="1 2" key="1">
    <citation type="submission" date="2017-03" db="EMBL/GenBank/DDBJ databases">
        <title>Lifting the veil on microbial sulfur biogeochemistry in mining wastewaters.</title>
        <authorList>
            <person name="Kantor R.S."/>
            <person name="Colenbrander Nelson T."/>
            <person name="Marshall S."/>
            <person name="Bennett D."/>
            <person name="Apte S."/>
            <person name="Camacho D."/>
            <person name="Thomas B.C."/>
            <person name="Warren L.A."/>
            <person name="Banfield J.F."/>
        </authorList>
    </citation>
    <scope>NUCLEOTIDE SEQUENCE [LARGE SCALE GENOMIC DNA]</scope>
    <source>
        <strain evidence="1">32-67-7</strain>
    </source>
</reference>
<feature type="non-terminal residue" evidence="1">
    <location>
        <position position="1"/>
    </location>
</feature>
<evidence type="ECO:0000313" key="2">
    <source>
        <dbReference type="Proteomes" id="UP000215616"/>
    </source>
</evidence>
<comment type="caution">
    <text evidence="1">The sequence shown here is derived from an EMBL/GenBank/DDBJ whole genome shotgun (WGS) entry which is preliminary data.</text>
</comment>
<organism evidence="1 2">
    <name type="scientific">Caulobacter vibrioides</name>
    <name type="common">Caulobacter crescentus</name>
    <dbReference type="NCBI Taxonomy" id="155892"/>
    <lineage>
        <taxon>Bacteria</taxon>
        <taxon>Pseudomonadati</taxon>
        <taxon>Pseudomonadota</taxon>
        <taxon>Alphaproteobacteria</taxon>
        <taxon>Caulobacterales</taxon>
        <taxon>Caulobacteraceae</taxon>
        <taxon>Caulobacter</taxon>
    </lineage>
</organism>
<sequence>IVPSDFGAPRRYPVTEVRKLTPEEIQAKRSKR</sequence>
<name>A0A258CSE4_CAUVI</name>
<dbReference type="AlphaFoldDB" id="A0A258CSE4"/>
<accession>A0A258CSE4</accession>
<evidence type="ECO:0000313" key="1">
    <source>
        <dbReference type="EMBL" id="OYW98418.1"/>
    </source>
</evidence>
<proteinExistence type="predicted"/>
<dbReference type="EMBL" id="NCDQ01000508">
    <property type="protein sequence ID" value="OYW98418.1"/>
    <property type="molecule type" value="Genomic_DNA"/>
</dbReference>